<organism evidence="2 3">
    <name type="scientific">Bauldia litoralis</name>
    <dbReference type="NCBI Taxonomy" id="665467"/>
    <lineage>
        <taxon>Bacteria</taxon>
        <taxon>Pseudomonadati</taxon>
        <taxon>Pseudomonadota</taxon>
        <taxon>Alphaproteobacteria</taxon>
        <taxon>Hyphomicrobiales</taxon>
        <taxon>Kaistiaceae</taxon>
        <taxon>Bauldia</taxon>
    </lineage>
</organism>
<reference evidence="2 3" key="1">
    <citation type="submission" date="2016-10" db="EMBL/GenBank/DDBJ databases">
        <authorList>
            <person name="de Groot N.N."/>
        </authorList>
    </citation>
    <scope>NUCLEOTIDE SEQUENCE [LARGE SCALE GENOMIC DNA]</scope>
    <source>
        <strain evidence="2 3">ATCC 35022</strain>
    </source>
</reference>
<feature type="domain" description="ABC-three component systems C-terminal" evidence="1">
    <location>
        <begin position="490"/>
        <end position="815"/>
    </location>
</feature>
<gene>
    <name evidence="2" type="ORF">SAMN02982931_04770</name>
</gene>
<evidence type="ECO:0000313" key="3">
    <source>
        <dbReference type="Proteomes" id="UP000199071"/>
    </source>
</evidence>
<dbReference type="Pfam" id="PF20278">
    <property type="entry name" value="CTD2"/>
    <property type="match status" value="1"/>
</dbReference>
<dbReference type="SUPFAM" id="SSF51905">
    <property type="entry name" value="FAD/NAD(P)-binding domain"/>
    <property type="match status" value="1"/>
</dbReference>
<dbReference type="Proteomes" id="UP000199071">
    <property type="component" value="Unassembled WGS sequence"/>
</dbReference>
<name>A0A1G6ENQ4_9HYPH</name>
<evidence type="ECO:0000313" key="2">
    <source>
        <dbReference type="EMBL" id="SDB59129.1"/>
    </source>
</evidence>
<sequence length="835" mass="90124">MADVLLPQDILDGAAVRDRPNLFVIGSFDRRITLYSQQVRALSLVHALKDLGYLNANPRIAVVGGGAAGVAAAAAAALVTESQVVVFETAGDLLPLQSTTDRRRLDPHIYDWPAHDTTDPIADLPILDWESGSCRSVRDDILVGFQDIVVRLAPRLQTRLRHRVTALNVVPDGYQIEFTDLDSPLSAPGTELREQFHIVLLAVGFGVEPIEPVPTIQSASYWTDAGVPVAEFAGRPTPRFFISGAGDGGLIDFVAAGARDFDHAGMIKLVSSHPGIAALKPALADIDVRARAQDAAGARFDFLAAYDAELLQPLTDIGLVAAVAQQLRPGVRLTLQTQHAELFDVSTATLNRLAAYLTIKAIEGDPQRTFRHLQCDAVARIAPPDPAPEAADFWVDCAGEAIAADALIVRRGPRRDLVRAPFAGHLVDYEASHKEWLRRHDDATLVPKLLSAARTLFEEAARKADIPLAPRVHRQSGHQLPISVQFLREAGYVRWSGAIPAEQLLRSWSEHQPFEIIIPDGPEDLGAVAGAVLRVACHSSSCRLHAAPGQWRQHVRALSVDSPHAEGMGMPAILAGNPGGAAQNPVRLPPDILARRIHRSLDSWLLERLDAHLQPFFASNADPGRPINLKIADDLRAAMAATWADWYALFSDEPALLGHFLRLMICAVEDDHNRDAAQILVGPNKLGCILRGTAVALAVAAAWEGTSPKGIKPGNLVRLRNGDSEWAGHGCAADMINGEEMSLCAASFMWQTQFVILVVKNAIEVSRIAERPFARIDTDQPGLSETAGSGPVIMSISRDFVDAAAAGLPEMCVLLDAVEARHFEALEKTIVKGVA</sequence>
<dbReference type="AlphaFoldDB" id="A0A1G6ENQ4"/>
<dbReference type="OrthoDB" id="1494755at2"/>
<proteinExistence type="predicted"/>
<accession>A0A1G6ENQ4</accession>
<dbReference type="InterPro" id="IPR046918">
    <property type="entry name" value="ABC-3C_CTD2"/>
</dbReference>
<dbReference type="STRING" id="665467.SAMN02982931_04770"/>
<dbReference type="EMBL" id="FMXQ01000020">
    <property type="protein sequence ID" value="SDB59129.1"/>
    <property type="molecule type" value="Genomic_DNA"/>
</dbReference>
<dbReference type="InterPro" id="IPR036188">
    <property type="entry name" value="FAD/NAD-bd_sf"/>
</dbReference>
<evidence type="ECO:0000259" key="1">
    <source>
        <dbReference type="Pfam" id="PF20278"/>
    </source>
</evidence>
<keyword evidence="3" id="KW-1185">Reference proteome</keyword>
<protein>
    <recommendedName>
        <fullName evidence="1">ABC-three component systems C-terminal domain-containing protein</fullName>
    </recommendedName>
</protein>